<comment type="caution">
    <text evidence="2">The sequence shown here is derived from an EMBL/GenBank/DDBJ whole genome shotgun (WGS) entry which is preliminary data.</text>
</comment>
<keyword evidence="1" id="KW-0732">Signal</keyword>
<gene>
    <name evidence="2" type="ORF">CYMTET_39056</name>
</gene>
<evidence type="ECO:0000313" key="3">
    <source>
        <dbReference type="Proteomes" id="UP001190700"/>
    </source>
</evidence>
<proteinExistence type="predicted"/>
<name>A0AAE0CAU0_9CHLO</name>
<feature type="signal peptide" evidence="1">
    <location>
        <begin position="1"/>
        <end position="18"/>
    </location>
</feature>
<protein>
    <submittedName>
        <fullName evidence="2">Uncharacterized protein</fullName>
    </submittedName>
</protein>
<feature type="chain" id="PRO_5042019736" evidence="1">
    <location>
        <begin position="19"/>
        <end position="197"/>
    </location>
</feature>
<organism evidence="2 3">
    <name type="scientific">Cymbomonas tetramitiformis</name>
    <dbReference type="NCBI Taxonomy" id="36881"/>
    <lineage>
        <taxon>Eukaryota</taxon>
        <taxon>Viridiplantae</taxon>
        <taxon>Chlorophyta</taxon>
        <taxon>Pyramimonadophyceae</taxon>
        <taxon>Pyramimonadales</taxon>
        <taxon>Pyramimonadaceae</taxon>
        <taxon>Cymbomonas</taxon>
    </lineage>
</organism>
<keyword evidence="3" id="KW-1185">Reference proteome</keyword>
<dbReference type="AlphaFoldDB" id="A0AAE0CAU0"/>
<dbReference type="Proteomes" id="UP001190700">
    <property type="component" value="Unassembled WGS sequence"/>
</dbReference>
<dbReference type="EMBL" id="LGRX02025940">
    <property type="protein sequence ID" value="KAK3251608.1"/>
    <property type="molecule type" value="Genomic_DNA"/>
</dbReference>
<reference evidence="2 3" key="1">
    <citation type="journal article" date="2015" name="Genome Biol. Evol.">
        <title>Comparative Genomics of a Bacterivorous Green Alga Reveals Evolutionary Causalities and Consequences of Phago-Mixotrophic Mode of Nutrition.</title>
        <authorList>
            <person name="Burns J.A."/>
            <person name="Paasch A."/>
            <person name="Narechania A."/>
            <person name="Kim E."/>
        </authorList>
    </citation>
    <scope>NUCLEOTIDE SEQUENCE [LARGE SCALE GENOMIC DNA]</scope>
    <source>
        <strain evidence="2 3">PLY_AMNH</strain>
    </source>
</reference>
<sequence>MWTTFLLGVRWMTPASIAWSGAPPRLQTGRSVALHHLHPHTYNAVNVIKKCTPSTAYTPVQLLPIATQKIVDNMNTYNLKQLKTDLQQYCSMGPTVSHVQTVMSKAKAKLRGDTGLPSCQFLQRCCGNKGTRASLLTSAEIIEVLIDVEHNEFLYEQKSKPASERERWDRSKADKYPVEEGAAYCLGWTFSPSTSRK</sequence>
<evidence type="ECO:0000313" key="2">
    <source>
        <dbReference type="EMBL" id="KAK3251608.1"/>
    </source>
</evidence>
<accession>A0AAE0CAU0</accession>
<evidence type="ECO:0000256" key="1">
    <source>
        <dbReference type="SAM" id="SignalP"/>
    </source>
</evidence>